<gene>
    <name evidence="4" type="ORF">Athai_62500</name>
</gene>
<evidence type="ECO:0000259" key="3">
    <source>
        <dbReference type="SMART" id="SM00903"/>
    </source>
</evidence>
<dbReference type="InterPro" id="IPR012349">
    <property type="entry name" value="Split_barrel_FMN-bd"/>
</dbReference>
<organism evidence="4 5">
    <name type="scientific">Actinocatenispora thailandica</name>
    <dbReference type="NCBI Taxonomy" id="227318"/>
    <lineage>
        <taxon>Bacteria</taxon>
        <taxon>Bacillati</taxon>
        <taxon>Actinomycetota</taxon>
        <taxon>Actinomycetes</taxon>
        <taxon>Micromonosporales</taxon>
        <taxon>Micromonosporaceae</taxon>
        <taxon>Actinocatenispora</taxon>
    </lineage>
</organism>
<dbReference type="GO" id="GO:0010181">
    <property type="term" value="F:FMN binding"/>
    <property type="evidence" value="ECO:0007669"/>
    <property type="project" value="InterPro"/>
</dbReference>
<dbReference type="SUPFAM" id="SSF50475">
    <property type="entry name" value="FMN-binding split barrel"/>
    <property type="match status" value="1"/>
</dbReference>
<dbReference type="PANTHER" id="PTHR30466">
    <property type="entry name" value="FLAVIN REDUCTASE"/>
    <property type="match status" value="1"/>
</dbReference>
<dbReference type="RefSeq" id="WP_203964736.1">
    <property type="nucleotide sequence ID" value="NZ_AP023355.1"/>
</dbReference>
<dbReference type="KEGG" id="atl:Athai_62500"/>
<dbReference type="GO" id="GO:0042602">
    <property type="term" value="F:riboflavin reductase (NADPH) activity"/>
    <property type="evidence" value="ECO:0007669"/>
    <property type="project" value="TreeGrafter"/>
</dbReference>
<keyword evidence="5" id="KW-1185">Reference proteome</keyword>
<feature type="region of interest" description="Disordered" evidence="2">
    <location>
        <begin position="1"/>
        <end position="21"/>
    </location>
</feature>
<dbReference type="Proteomes" id="UP000611640">
    <property type="component" value="Chromosome"/>
</dbReference>
<protein>
    <recommendedName>
        <fullName evidence="3">Flavin reductase like domain-containing protein</fullName>
    </recommendedName>
</protein>
<dbReference type="SMART" id="SM00903">
    <property type="entry name" value="Flavin_Reduct"/>
    <property type="match status" value="1"/>
</dbReference>
<feature type="domain" description="Flavin reductase like" evidence="3">
    <location>
        <begin position="28"/>
        <end position="173"/>
    </location>
</feature>
<evidence type="ECO:0000256" key="2">
    <source>
        <dbReference type="SAM" id="MobiDB-lite"/>
    </source>
</evidence>
<dbReference type="AlphaFoldDB" id="A0A7R7DWN5"/>
<evidence type="ECO:0000313" key="4">
    <source>
        <dbReference type="EMBL" id="BCJ38747.1"/>
    </source>
</evidence>
<dbReference type="InterPro" id="IPR002563">
    <property type="entry name" value="Flavin_Rdtase-like_dom"/>
</dbReference>
<dbReference type="InterPro" id="IPR050268">
    <property type="entry name" value="NADH-dep_flavin_reductase"/>
</dbReference>
<accession>A0A7R7DWN5</accession>
<sequence length="177" mass="18976">MDEPGAQIHAEHPYATPAGQRDPLRRFRGRLAVPVTLWTTGAGRGRAGLTVASTLVVDGDPARLVGMIDPDSDLADAIESTGRFAVQLLGDRHRVLADRFGGLAPAPGGLFAQQDWTDTEWGPVLAAGTSWLGCRYDGAAEVGWSRRIDATVRQVTLAADEPTLVYRRGRYLTVGTP</sequence>
<dbReference type="PANTHER" id="PTHR30466:SF1">
    <property type="entry name" value="FMN REDUCTASE (NADH) RUTF"/>
    <property type="match status" value="1"/>
</dbReference>
<evidence type="ECO:0000256" key="1">
    <source>
        <dbReference type="ARBA" id="ARBA00023002"/>
    </source>
</evidence>
<dbReference type="Gene3D" id="2.30.110.10">
    <property type="entry name" value="Electron Transport, Fmn-binding Protein, Chain A"/>
    <property type="match status" value="1"/>
</dbReference>
<proteinExistence type="predicted"/>
<keyword evidence="1" id="KW-0560">Oxidoreductase</keyword>
<dbReference type="Pfam" id="PF01613">
    <property type="entry name" value="Flavin_Reduct"/>
    <property type="match status" value="1"/>
</dbReference>
<name>A0A7R7DWN5_9ACTN</name>
<evidence type="ECO:0000313" key="5">
    <source>
        <dbReference type="Proteomes" id="UP000611640"/>
    </source>
</evidence>
<dbReference type="EMBL" id="AP023355">
    <property type="protein sequence ID" value="BCJ38747.1"/>
    <property type="molecule type" value="Genomic_DNA"/>
</dbReference>
<reference evidence="4 5" key="1">
    <citation type="submission" date="2020-08" db="EMBL/GenBank/DDBJ databases">
        <title>Whole genome shotgun sequence of Actinocatenispora thailandica NBRC 105041.</title>
        <authorList>
            <person name="Komaki H."/>
            <person name="Tamura T."/>
        </authorList>
    </citation>
    <scope>NUCLEOTIDE SEQUENCE [LARGE SCALE GENOMIC DNA]</scope>
    <source>
        <strain evidence="4 5">NBRC 105041</strain>
    </source>
</reference>